<feature type="binding site" evidence="7">
    <location>
        <position position="261"/>
    </location>
    <ligand>
        <name>Mn(2+)</name>
        <dbReference type="ChEBI" id="CHEBI:29035"/>
        <label>1</label>
    </ligand>
</feature>
<dbReference type="GO" id="GO:0008235">
    <property type="term" value="F:metalloexopeptidase activity"/>
    <property type="evidence" value="ECO:0007669"/>
    <property type="project" value="UniProtKB-UniRule"/>
</dbReference>
<dbReference type="GO" id="GO:0005829">
    <property type="term" value="C:cytosol"/>
    <property type="evidence" value="ECO:0007669"/>
    <property type="project" value="TreeGrafter"/>
</dbReference>
<dbReference type="HAMAP" id="MF_01279">
    <property type="entry name" value="X_Pro_dipeptid"/>
    <property type="match status" value="1"/>
</dbReference>
<dbReference type="InterPro" id="IPR048819">
    <property type="entry name" value="PepQ_N"/>
</dbReference>
<comment type="similarity">
    <text evidence="7">Belongs to the peptidase M24B family. Bacterial-type prolidase subfamily.</text>
</comment>
<keyword evidence="3 7" id="KW-0378">Hydrolase</keyword>
<sequence length="439" mass="47340">MSDPQLPNSLTNPQLGRLQVDHLQILQQRYEQAMAAHGYDALLISSGAAPLRYGDDQAWHFQGYGPFLHWTGLVGREHCWLLVRPGQRPVLWLYQPVDFWHATLTLADEPWHGSVDMRTVDQQLPADLPGSGRQAVIGDPAVIAAVAGDHNPQALLPALEETRVHKTPYEIACLTQASRVALQGHNAARDVFLAGGSEFDISLAYQQATGQREADAPYHSIIGLNAHAGTLHYQYYDTVAPARHRSLLIDAGVRYRGYGSDITRTTAGPGEGRFAALIHGLDHLQQRLCGMVAPGVSYPDLHHRAHLGLAALLGAAGLVRGLDEDAMVAQGITRAFFPHGVGHFLGVQVHDVAGKPAPPPADAPFLRLTRTLEPGMVVTIEPGLYFIPSLLEPLLTGPLAKHLNAGLIRELQGCGGIRIEDNVVVTAAGGRNLTREAGG</sequence>
<gene>
    <name evidence="7" type="primary">pepQ</name>
    <name evidence="10" type="ORF">CLH61_12510</name>
</gene>
<protein>
    <recommendedName>
        <fullName evidence="7">Xaa-Pro dipeptidase</fullName>
        <shortName evidence="7">X-Pro dipeptidase</shortName>
        <ecNumber evidence="7">3.4.13.9</ecNumber>
    </recommendedName>
    <alternativeName>
        <fullName evidence="7">Imidodipeptidase</fullName>
    </alternativeName>
    <alternativeName>
        <fullName evidence="7">Proline dipeptidase</fullName>
        <shortName evidence="7">Prolidase</shortName>
    </alternativeName>
</protein>
<evidence type="ECO:0000256" key="4">
    <source>
        <dbReference type="ARBA" id="ARBA00022997"/>
    </source>
</evidence>
<dbReference type="InterPro" id="IPR036005">
    <property type="entry name" value="Creatinase/aminopeptidase-like"/>
</dbReference>
<comment type="catalytic activity">
    <reaction evidence="7">
        <text>Xaa-L-Pro dipeptide + H2O = an L-alpha-amino acid + L-proline</text>
        <dbReference type="Rhea" id="RHEA:76407"/>
        <dbReference type="ChEBI" id="CHEBI:15377"/>
        <dbReference type="ChEBI" id="CHEBI:59869"/>
        <dbReference type="ChEBI" id="CHEBI:60039"/>
        <dbReference type="ChEBI" id="CHEBI:195196"/>
        <dbReference type="EC" id="3.4.13.9"/>
    </reaction>
</comment>
<dbReference type="Pfam" id="PF00557">
    <property type="entry name" value="Peptidase_M24"/>
    <property type="match status" value="1"/>
</dbReference>
<evidence type="ECO:0000256" key="6">
    <source>
        <dbReference type="ARBA" id="ARBA00023211"/>
    </source>
</evidence>
<keyword evidence="1 7" id="KW-0645">Protease</keyword>
<dbReference type="GO" id="GO:0006508">
    <property type="term" value="P:proteolysis"/>
    <property type="evidence" value="ECO:0007669"/>
    <property type="project" value="UniProtKB-KW"/>
</dbReference>
<dbReference type="GO" id="GO:0016795">
    <property type="term" value="F:phosphoric triester hydrolase activity"/>
    <property type="evidence" value="ECO:0007669"/>
    <property type="project" value="InterPro"/>
</dbReference>
<feature type="domain" description="Xaa-Pro dipeptidase N-terminal" evidence="9">
    <location>
        <begin position="21"/>
        <end position="159"/>
    </location>
</feature>
<keyword evidence="2 7" id="KW-0479">Metal-binding</keyword>
<dbReference type="AlphaFoldDB" id="A0A2G1UJD2"/>
<name>A0A2G1UJD2_9GAMM</name>
<evidence type="ECO:0000313" key="10">
    <source>
        <dbReference type="EMBL" id="PHQ14582.1"/>
    </source>
</evidence>
<evidence type="ECO:0000259" key="9">
    <source>
        <dbReference type="Pfam" id="PF21216"/>
    </source>
</evidence>
<dbReference type="PANTHER" id="PTHR43226">
    <property type="entry name" value="XAA-PRO AMINOPEPTIDASE 3"/>
    <property type="match status" value="1"/>
</dbReference>
<evidence type="ECO:0000256" key="2">
    <source>
        <dbReference type="ARBA" id="ARBA00022723"/>
    </source>
</evidence>
<keyword evidence="11" id="KW-1185">Reference proteome</keyword>
<keyword evidence="4 7" id="KW-0224">Dipeptidase</keyword>
<dbReference type="InterPro" id="IPR029149">
    <property type="entry name" value="Creatin/AminoP/Spt16_N"/>
</dbReference>
<dbReference type="InterPro" id="IPR052433">
    <property type="entry name" value="X-Pro_dipept-like"/>
</dbReference>
<dbReference type="InterPro" id="IPR001131">
    <property type="entry name" value="Peptidase_M24B_aminopep-P_CS"/>
</dbReference>
<feature type="binding site" evidence="7">
    <location>
        <position position="343"/>
    </location>
    <ligand>
        <name>Mn(2+)</name>
        <dbReference type="ChEBI" id="CHEBI:29035"/>
        <label>1</label>
    </ligand>
</feature>
<comment type="function">
    <text evidence="7">Splits dipeptides with a prolyl residue in the C-terminal position.</text>
</comment>
<comment type="caution">
    <text evidence="10">The sequence shown here is derived from an EMBL/GenBank/DDBJ whole genome shotgun (WGS) entry which is preliminary data.</text>
</comment>
<dbReference type="Gene3D" id="3.90.230.10">
    <property type="entry name" value="Creatinase/methionine aminopeptidase superfamily"/>
    <property type="match status" value="1"/>
</dbReference>
<comment type="cofactor">
    <cofactor evidence="7">
        <name>Mn(2+)</name>
        <dbReference type="ChEBI" id="CHEBI:29035"/>
    </cofactor>
    <text evidence="7">Binds 2 manganese ions per subunit.</text>
</comment>
<reference evidence="10 11" key="1">
    <citation type="submission" date="2017-09" db="EMBL/GenBank/DDBJ databases">
        <title>The draft genome sequences of Marinobacter sp. PWS21.</title>
        <authorList>
            <person name="Cao J."/>
        </authorList>
    </citation>
    <scope>NUCLEOTIDE SEQUENCE [LARGE SCALE GENOMIC DNA]</scope>
    <source>
        <strain evidence="10 11">PWS21</strain>
    </source>
</reference>
<feature type="binding site" evidence="7">
    <location>
        <position position="420"/>
    </location>
    <ligand>
        <name>Mn(2+)</name>
        <dbReference type="ChEBI" id="CHEBI:29035"/>
        <label>2</label>
    </ligand>
</feature>
<dbReference type="InterPro" id="IPR022846">
    <property type="entry name" value="X_Pro_dipept"/>
</dbReference>
<dbReference type="NCBIfam" id="NF010133">
    <property type="entry name" value="PRK13607.1"/>
    <property type="match status" value="1"/>
</dbReference>
<evidence type="ECO:0000256" key="7">
    <source>
        <dbReference type="HAMAP-Rule" id="MF_01279"/>
    </source>
</evidence>
<dbReference type="Gene3D" id="3.40.350.10">
    <property type="entry name" value="Creatinase/prolidase N-terminal domain"/>
    <property type="match status" value="1"/>
</dbReference>
<dbReference type="PANTHER" id="PTHR43226:SF8">
    <property type="entry name" value="XAA-PRO DIPEPTIDASE"/>
    <property type="match status" value="1"/>
</dbReference>
<dbReference type="InterPro" id="IPR000994">
    <property type="entry name" value="Pept_M24"/>
</dbReference>
<evidence type="ECO:0000256" key="5">
    <source>
        <dbReference type="ARBA" id="ARBA00023049"/>
    </source>
</evidence>
<evidence type="ECO:0000313" key="11">
    <source>
        <dbReference type="Proteomes" id="UP000231409"/>
    </source>
</evidence>
<dbReference type="EC" id="3.4.13.9" evidence="7"/>
<feature type="binding site" evidence="7">
    <location>
        <position position="420"/>
    </location>
    <ligand>
        <name>Mn(2+)</name>
        <dbReference type="ChEBI" id="CHEBI:29035"/>
        <label>1</label>
    </ligand>
</feature>
<dbReference type="GO" id="GO:0004177">
    <property type="term" value="F:aminopeptidase activity"/>
    <property type="evidence" value="ECO:0007669"/>
    <property type="project" value="TreeGrafter"/>
</dbReference>
<accession>A0A2G1UJD2</accession>
<keyword evidence="6 7" id="KW-0464">Manganese</keyword>
<organism evidence="10 11">
    <name type="scientific">Marinobacter profundi</name>
    <dbReference type="NCBI Taxonomy" id="2666256"/>
    <lineage>
        <taxon>Bacteria</taxon>
        <taxon>Pseudomonadati</taxon>
        <taxon>Pseudomonadota</taxon>
        <taxon>Gammaproteobacteria</taxon>
        <taxon>Pseudomonadales</taxon>
        <taxon>Marinobacteraceae</taxon>
        <taxon>Marinobacter</taxon>
    </lineage>
</organism>
<feature type="binding site" evidence="7">
    <location>
        <position position="250"/>
    </location>
    <ligand>
        <name>Mn(2+)</name>
        <dbReference type="ChEBI" id="CHEBI:29035"/>
        <label>2</label>
    </ligand>
</feature>
<dbReference type="SUPFAM" id="SSF55920">
    <property type="entry name" value="Creatinase/aminopeptidase"/>
    <property type="match status" value="1"/>
</dbReference>
<evidence type="ECO:0000259" key="8">
    <source>
        <dbReference type="Pfam" id="PF00557"/>
    </source>
</evidence>
<dbReference type="Pfam" id="PF21216">
    <property type="entry name" value="PepQ_N"/>
    <property type="match status" value="1"/>
</dbReference>
<feature type="binding site" evidence="7">
    <location>
        <position position="261"/>
    </location>
    <ligand>
        <name>Mn(2+)</name>
        <dbReference type="ChEBI" id="CHEBI:29035"/>
        <label>2</label>
    </ligand>
</feature>
<dbReference type="GO" id="GO:0046872">
    <property type="term" value="F:metal ion binding"/>
    <property type="evidence" value="ECO:0007669"/>
    <property type="project" value="UniProtKB-KW"/>
</dbReference>
<keyword evidence="5 7" id="KW-0482">Metalloprotease</keyword>
<feature type="binding site" evidence="7">
    <location>
        <position position="381"/>
    </location>
    <ligand>
        <name>Mn(2+)</name>
        <dbReference type="ChEBI" id="CHEBI:29035"/>
        <label>1</label>
    </ligand>
</feature>
<proteinExistence type="inferred from homology"/>
<dbReference type="EMBL" id="NTFH01000009">
    <property type="protein sequence ID" value="PHQ14582.1"/>
    <property type="molecule type" value="Genomic_DNA"/>
</dbReference>
<dbReference type="Proteomes" id="UP000231409">
    <property type="component" value="Unassembled WGS sequence"/>
</dbReference>
<feature type="domain" description="Peptidase M24" evidence="8">
    <location>
        <begin position="173"/>
        <end position="427"/>
    </location>
</feature>
<dbReference type="GO" id="GO:0102009">
    <property type="term" value="F:proline dipeptidase activity"/>
    <property type="evidence" value="ECO:0007669"/>
    <property type="project" value="UniProtKB-EC"/>
</dbReference>
<evidence type="ECO:0000256" key="3">
    <source>
        <dbReference type="ARBA" id="ARBA00022801"/>
    </source>
</evidence>
<dbReference type="PROSITE" id="PS00491">
    <property type="entry name" value="PROLINE_PEPTIDASE"/>
    <property type="match status" value="1"/>
</dbReference>
<evidence type="ECO:0000256" key="1">
    <source>
        <dbReference type="ARBA" id="ARBA00022670"/>
    </source>
</evidence>